<dbReference type="InterPro" id="IPR010985">
    <property type="entry name" value="Ribbon_hlx_hlx"/>
</dbReference>
<reference evidence="3" key="1">
    <citation type="submission" date="2016-10" db="EMBL/GenBank/DDBJ databases">
        <authorList>
            <person name="Varghese N."/>
            <person name="Submissions S."/>
        </authorList>
    </citation>
    <scope>NUCLEOTIDE SEQUENCE [LARGE SCALE GENOMIC DNA]</scope>
    <source>
        <strain evidence="3">CGMCC 1.9150</strain>
    </source>
</reference>
<dbReference type="AlphaFoldDB" id="A0A1H7SM17"/>
<dbReference type="RefSeq" id="WP_089714131.1">
    <property type="nucleotide sequence ID" value="NZ_FOBC01000015.1"/>
</dbReference>
<organism evidence="2 3">
    <name type="scientific">Halomonas daqiaonensis</name>
    <dbReference type="NCBI Taxonomy" id="650850"/>
    <lineage>
        <taxon>Bacteria</taxon>
        <taxon>Pseudomonadati</taxon>
        <taxon>Pseudomonadota</taxon>
        <taxon>Gammaproteobacteria</taxon>
        <taxon>Oceanospirillales</taxon>
        <taxon>Halomonadaceae</taxon>
        <taxon>Halomonas</taxon>
    </lineage>
</organism>
<evidence type="ECO:0000313" key="2">
    <source>
        <dbReference type="EMBL" id="SEL73563.1"/>
    </source>
</evidence>
<dbReference type="InterPro" id="IPR013321">
    <property type="entry name" value="Arc_rbn_hlx_hlx"/>
</dbReference>
<evidence type="ECO:0000313" key="3">
    <source>
        <dbReference type="Proteomes" id="UP000198807"/>
    </source>
</evidence>
<dbReference type="STRING" id="650850.SAMN04488129_11514"/>
<dbReference type="SUPFAM" id="SSF47598">
    <property type="entry name" value="Ribbon-helix-helix"/>
    <property type="match status" value="1"/>
</dbReference>
<dbReference type="Proteomes" id="UP000198807">
    <property type="component" value="Unassembled WGS sequence"/>
</dbReference>
<dbReference type="Gene3D" id="1.10.1220.10">
    <property type="entry name" value="Met repressor-like"/>
    <property type="match status" value="1"/>
</dbReference>
<dbReference type="Pfam" id="PF22513">
    <property type="entry name" value="FitA-like_RHH"/>
    <property type="match status" value="1"/>
</dbReference>
<evidence type="ECO:0000259" key="1">
    <source>
        <dbReference type="Pfam" id="PF22513"/>
    </source>
</evidence>
<gene>
    <name evidence="2" type="ORF">SAMN04488129_11514</name>
</gene>
<dbReference type="GO" id="GO:0006355">
    <property type="term" value="P:regulation of DNA-templated transcription"/>
    <property type="evidence" value="ECO:0007669"/>
    <property type="project" value="InterPro"/>
</dbReference>
<keyword evidence="3" id="KW-1185">Reference proteome</keyword>
<dbReference type="OrthoDB" id="2389872at2"/>
<proteinExistence type="predicted"/>
<dbReference type="EMBL" id="FOBC01000015">
    <property type="protein sequence ID" value="SEL73563.1"/>
    <property type="molecule type" value="Genomic_DNA"/>
</dbReference>
<protein>
    <submittedName>
        <fullName evidence="2">Plasmid stability protein</fullName>
    </submittedName>
</protein>
<feature type="domain" description="Antitoxin FitA-like ribbon-helix-helix" evidence="1">
    <location>
        <begin position="2"/>
        <end position="40"/>
    </location>
</feature>
<dbReference type="InterPro" id="IPR053853">
    <property type="entry name" value="FitA-like_RHH"/>
</dbReference>
<name>A0A1H7SM17_9GAMM</name>
<sequence>MASITIRNLDEQLKAQLRMEAARHGHSMEEEVRIILRAALNQPPKGGLGSRIRGRFAEAGGVELEMPSRSDKARDPGFGT</sequence>
<accession>A0A1H7SM17</accession>